<dbReference type="OrthoDB" id="8657476at2"/>
<reference evidence="2 3" key="1">
    <citation type="submission" date="2016-10" db="EMBL/GenBank/DDBJ databases">
        <authorList>
            <person name="de Groot N.N."/>
        </authorList>
    </citation>
    <scope>NUCLEOTIDE SEQUENCE [LARGE SCALE GENOMIC DNA]</scope>
    <source>
        <strain evidence="2 3">CGMCC 1.10239</strain>
    </source>
</reference>
<dbReference type="Pfam" id="PF13429">
    <property type="entry name" value="TPR_15"/>
    <property type="match status" value="1"/>
</dbReference>
<accession>A0A1G9TTV0</accession>
<dbReference type="PROSITE" id="PS50005">
    <property type="entry name" value="TPR"/>
    <property type="match status" value="1"/>
</dbReference>
<dbReference type="Proteomes" id="UP000182783">
    <property type="component" value="Unassembled WGS sequence"/>
</dbReference>
<dbReference type="RefSeq" id="WP_062525868.1">
    <property type="nucleotide sequence ID" value="NZ_CP048429.1"/>
</dbReference>
<evidence type="ECO:0000313" key="3">
    <source>
        <dbReference type="Proteomes" id="UP000182783"/>
    </source>
</evidence>
<proteinExistence type="predicted"/>
<gene>
    <name evidence="2" type="ORF">SAMN05216191_113173</name>
</gene>
<dbReference type="SUPFAM" id="SSF48452">
    <property type="entry name" value="TPR-like"/>
    <property type="match status" value="1"/>
</dbReference>
<dbReference type="AlphaFoldDB" id="A0A1G9TTV0"/>
<dbReference type="InterPro" id="IPR011990">
    <property type="entry name" value="TPR-like_helical_dom_sf"/>
</dbReference>
<keyword evidence="1" id="KW-0802">TPR repeat</keyword>
<dbReference type="InterPro" id="IPR019734">
    <property type="entry name" value="TPR_rpt"/>
</dbReference>
<evidence type="ECO:0000256" key="1">
    <source>
        <dbReference type="PROSITE-ProRule" id="PRU00339"/>
    </source>
</evidence>
<feature type="repeat" description="TPR" evidence="1">
    <location>
        <begin position="69"/>
        <end position="102"/>
    </location>
</feature>
<dbReference type="EMBL" id="FNGM01000013">
    <property type="protein sequence ID" value="SDM50665.1"/>
    <property type="molecule type" value="Genomic_DNA"/>
</dbReference>
<organism evidence="2 3">
    <name type="scientific">Paenibacillus jilunlii</name>
    <dbReference type="NCBI Taxonomy" id="682956"/>
    <lineage>
        <taxon>Bacteria</taxon>
        <taxon>Bacillati</taxon>
        <taxon>Bacillota</taxon>
        <taxon>Bacilli</taxon>
        <taxon>Bacillales</taxon>
        <taxon>Paenibacillaceae</taxon>
        <taxon>Paenibacillus</taxon>
    </lineage>
</organism>
<evidence type="ECO:0000313" key="2">
    <source>
        <dbReference type="EMBL" id="SDM50665.1"/>
    </source>
</evidence>
<name>A0A1G9TTV0_9BACL</name>
<dbReference type="Gene3D" id="1.25.40.10">
    <property type="entry name" value="Tetratricopeptide repeat domain"/>
    <property type="match status" value="1"/>
</dbReference>
<sequence length="132" mass="15663">MREELIAQLNKWHEEDKYQEIVDRIKETPTILIDDELATHLGRALNNLGRYKSALKWFMKTADKGKKDPLWHFRVGYAHYYLDELQDAIREFEIAHKLDPEDEDTIQFLEWSRKEAAEAPADKDSDGEEEEE</sequence>
<protein>
    <submittedName>
        <fullName evidence="2">Tetratricopeptide repeat-containing protein</fullName>
    </submittedName>
</protein>